<organism evidence="2 3">
    <name type="scientific">Colletotrichum zoysiae</name>
    <dbReference type="NCBI Taxonomy" id="1216348"/>
    <lineage>
        <taxon>Eukaryota</taxon>
        <taxon>Fungi</taxon>
        <taxon>Dikarya</taxon>
        <taxon>Ascomycota</taxon>
        <taxon>Pezizomycotina</taxon>
        <taxon>Sordariomycetes</taxon>
        <taxon>Hypocreomycetidae</taxon>
        <taxon>Glomerellales</taxon>
        <taxon>Glomerellaceae</taxon>
        <taxon>Colletotrichum</taxon>
        <taxon>Colletotrichum graminicola species complex</taxon>
    </lineage>
</organism>
<keyword evidence="3" id="KW-1185">Reference proteome</keyword>
<dbReference type="AlphaFoldDB" id="A0AAD9HSY8"/>
<name>A0AAD9HSY8_9PEZI</name>
<feature type="compositionally biased region" description="Basic and acidic residues" evidence="1">
    <location>
        <begin position="18"/>
        <end position="27"/>
    </location>
</feature>
<accession>A0AAD9HSY8</accession>
<sequence length="81" mass="9226">MANGNGTQMTRKGGNRNLETREKEKQSRSHSRRMGERSASTNGDRQELPRPWPCFYLVGRCPALPPPHTCFLPRVGHDAMY</sequence>
<gene>
    <name evidence="2" type="ORF">LX32DRAFT_374647</name>
</gene>
<proteinExistence type="predicted"/>
<evidence type="ECO:0000313" key="2">
    <source>
        <dbReference type="EMBL" id="KAK2034700.1"/>
    </source>
</evidence>
<dbReference type="EMBL" id="MU842813">
    <property type="protein sequence ID" value="KAK2034700.1"/>
    <property type="molecule type" value="Genomic_DNA"/>
</dbReference>
<evidence type="ECO:0000256" key="1">
    <source>
        <dbReference type="SAM" id="MobiDB-lite"/>
    </source>
</evidence>
<comment type="caution">
    <text evidence="2">The sequence shown here is derived from an EMBL/GenBank/DDBJ whole genome shotgun (WGS) entry which is preliminary data.</text>
</comment>
<evidence type="ECO:0000313" key="3">
    <source>
        <dbReference type="Proteomes" id="UP001232148"/>
    </source>
</evidence>
<dbReference type="Proteomes" id="UP001232148">
    <property type="component" value="Unassembled WGS sequence"/>
</dbReference>
<reference evidence="2" key="1">
    <citation type="submission" date="2021-06" db="EMBL/GenBank/DDBJ databases">
        <title>Comparative genomics, transcriptomics and evolutionary studies reveal genomic signatures of adaptation to plant cell wall in hemibiotrophic fungi.</title>
        <authorList>
            <consortium name="DOE Joint Genome Institute"/>
            <person name="Baroncelli R."/>
            <person name="Diaz J.F."/>
            <person name="Benocci T."/>
            <person name="Peng M."/>
            <person name="Battaglia E."/>
            <person name="Haridas S."/>
            <person name="Andreopoulos W."/>
            <person name="Labutti K."/>
            <person name="Pangilinan J."/>
            <person name="Floch G.L."/>
            <person name="Makela M.R."/>
            <person name="Henrissat B."/>
            <person name="Grigoriev I.V."/>
            <person name="Crouch J.A."/>
            <person name="De Vries R.P."/>
            <person name="Sukno S.A."/>
            <person name="Thon M.R."/>
        </authorList>
    </citation>
    <scope>NUCLEOTIDE SEQUENCE</scope>
    <source>
        <strain evidence="2">MAFF235873</strain>
    </source>
</reference>
<feature type="compositionally biased region" description="Polar residues" evidence="1">
    <location>
        <begin position="1"/>
        <end position="10"/>
    </location>
</feature>
<feature type="region of interest" description="Disordered" evidence="1">
    <location>
        <begin position="1"/>
        <end position="50"/>
    </location>
</feature>
<protein>
    <submittedName>
        <fullName evidence="2">Uncharacterized protein</fullName>
    </submittedName>
</protein>